<dbReference type="OrthoDB" id="9784805at2"/>
<dbReference type="AlphaFoldDB" id="A0A6I0F931"/>
<keyword evidence="1" id="KW-0812">Transmembrane</keyword>
<evidence type="ECO:0000256" key="1">
    <source>
        <dbReference type="SAM" id="Phobius"/>
    </source>
</evidence>
<keyword evidence="3" id="KW-1185">Reference proteome</keyword>
<sequence length="251" mass="29248">MKVGGLAHRNGVTFFSDAFKIKAIKKNNKIDYKIKWILPPSWFKKIRIRPVFTIINTIYYQFMVFDTKIKLLLALILLLYFIEPFIPIKYNPQYYLNPLEAMGVVIAIIVIFHRPIIKTLKFHGAEHKVINCYISYGYVSEELVKKSSRFNKRCGTNLAVIFLILYGISTVFAAESIIIVVFAFFISIIISKALTKLKGKRTNSIVNAFQWITVWEPSEEEIYIATQAFLKLYKSYNIYCREMRKANIDVL</sequence>
<dbReference type="InterPro" id="IPR010787">
    <property type="entry name" value="DUF1385"/>
</dbReference>
<proteinExistence type="predicted"/>
<feature type="transmembrane region" description="Helical" evidence="1">
    <location>
        <begin position="154"/>
        <end position="171"/>
    </location>
</feature>
<keyword evidence="1" id="KW-0472">Membrane</keyword>
<dbReference type="EMBL" id="WBZC01000022">
    <property type="protein sequence ID" value="KAB3535313.1"/>
    <property type="molecule type" value="Genomic_DNA"/>
</dbReference>
<accession>A0A6I0F931</accession>
<feature type="transmembrane region" description="Helical" evidence="1">
    <location>
        <begin position="94"/>
        <end position="112"/>
    </location>
</feature>
<keyword evidence="1" id="KW-1133">Transmembrane helix</keyword>
<comment type="caution">
    <text evidence="2">The sequence shown here is derived from an EMBL/GenBank/DDBJ whole genome shotgun (WGS) entry which is preliminary data.</text>
</comment>
<feature type="transmembrane region" description="Helical" evidence="1">
    <location>
        <begin position="71"/>
        <end position="88"/>
    </location>
</feature>
<gene>
    <name evidence="2" type="ORF">F8154_06900</name>
</gene>
<reference evidence="2 3" key="1">
    <citation type="submission" date="2019-10" db="EMBL/GenBank/DDBJ databases">
        <title>Alkaliphilus serpentinus sp. nov. and Alkaliphilus pronyensis sp. nov., two novel anaerobic alkaliphilic species isolated from the serpentinized-hosted hydrothermal field of the Prony Bay (New Caledonia).</title>
        <authorList>
            <person name="Postec A."/>
        </authorList>
    </citation>
    <scope>NUCLEOTIDE SEQUENCE [LARGE SCALE GENOMIC DNA]</scope>
    <source>
        <strain evidence="2 3">LacV</strain>
    </source>
</reference>
<dbReference type="Proteomes" id="UP000432715">
    <property type="component" value="Unassembled WGS sequence"/>
</dbReference>
<feature type="transmembrane region" description="Helical" evidence="1">
    <location>
        <begin position="177"/>
        <end position="195"/>
    </location>
</feature>
<evidence type="ECO:0000313" key="3">
    <source>
        <dbReference type="Proteomes" id="UP000432715"/>
    </source>
</evidence>
<name>A0A6I0F931_9FIRM</name>
<organism evidence="2 3">
    <name type="scientific">Alkaliphilus pronyensis</name>
    <dbReference type="NCBI Taxonomy" id="1482732"/>
    <lineage>
        <taxon>Bacteria</taxon>
        <taxon>Bacillati</taxon>
        <taxon>Bacillota</taxon>
        <taxon>Clostridia</taxon>
        <taxon>Peptostreptococcales</taxon>
        <taxon>Natronincolaceae</taxon>
        <taxon>Alkaliphilus</taxon>
    </lineage>
</organism>
<protein>
    <submittedName>
        <fullName evidence="2">DUF1385 domain-containing protein</fullName>
    </submittedName>
</protein>
<dbReference type="Pfam" id="PF07136">
    <property type="entry name" value="DUF1385"/>
    <property type="match status" value="1"/>
</dbReference>
<dbReference type="RefSeq" id="WP_151860876.1">
    <property type="nucleotide sequence ID" value="NZ_WBZC01000022.1"/>
</dbReference>
<evidence type="ECO:0000313" key="2">
    <source>
        <dbReference type="EMBL" id="KAB3535313.1"/>
    </source>
</evidence>